<keyword evidence="8 14" id="KW-0169">Cobalamin biosynthesis</keyword>
<dbReference type="PANTHER" id="PTHR34848">
    <property type="match status" value="1"/>
</dbReference>
<reference evidence="18" key="1">
    <citation type="journal article" date="2019" name="Int. J. Syst. Evol. Microbiol.">
        <title>The Global Catalogue of Microorganisms (GCM) 10K type strain sequencing project: providing services to taxonomists for standard genome sequencing and annotation.</title>
        <authorList>
            <consortium name="The Broad Institute Genomics Platform"/>
            <consortium name="The Broad Institute Genome Sequencing Center for Infectious Disease"/>
            <person name="Wu L."/>
            <person name="Ma J."/>
        </authorList>
    </citation>
    <scope>NUCLEOTIDE SEQUENCE [LARGE SCALE GENOMIC DNA]</scope>
    <source>
        <strain evidence="18">CCM 2767</strain>
    </source>
</reference>
<evidence type="ECO:0000256" key="4">
    <source>
        <dbReference type="ARBA" id="ARBA00003889"/>
    </source>
</evidence>
<evidence type="ECO:0000313" key="17">
    <source>
        <dbReference type="EMBL" id="GGI18078.1"/>
    </source>
</evidence>
<dbReference type="Pfam" id="PF02283">
    <property type="entry name" value="CobU"/>
    <property type="match status" value="1"/>
</dbReference>
<dbReference type="NCBIfam" id="NF004469">
    <property type="entry name" value="PRK05800.1"/>
    <property type="match status" value="1"/>
</dbReference>
<evidence type="ECO:0000256" key="10">
    <source>
        <dbReference type="ARBA" id="ARBA00022741"/>
    </source>
</evidence>
<evidence type="ECO:0000256" key="16">
    <source>
        <dbReference type="PIRSR" id="PIRSR006135-2"/>
    </source>
</evidence>
<keyword evidence="11 14" id="KW-0418">Kinase</keyword>
<evidence type="ECO:0000256" key="14">
    <source>
        <dbReference type="PIRNR" id="PIRNR006135"/>
    </source>
</evidence>
<accession>A0A8J3AXI4</accession>
<keyword evidence="9 14" id="KW-0808">Transferase</keyword>
<dbReference type="GO" id="GO:0009236">
    <property type="term" value="P:cobalamin biosynthetic process"/>
    <property type="evidence" value="ECO:0007669"/>
    <property type="project" value="UniProtKB-UniRule"/>
</dbReference>
<gene>
    <name evidence="17" type="primary">cobU</name>
    <name evidence="17" type="ORF">GCM10008066_12200</name>
</gene>
<comment type="catalytic activity">
    <reaction evidence="1 14">
        <text>adenosylcob(III)inamide + ATP = adenosylcob(III)inamide phosphate + ADP + H(+)</text>
        <dbReference type="Rhea" id="RHEA:15769"/>
        <dbReference type="ChEBI" id="CHEBI:2480"/>
        <dbReference type="ChEBI" id="CHEBI:15378"/>
        <dbReference type="ChEBI" id="CHEBI:30616"/>
        <dbReference type="ChEBI" id="CHEBI:58502"/>
        <dbReference type="ChEBI" id="CHEBI:456216"/>
        <dbReference type="EC" id="2.7.1.156"/>
    </reaction>
</comment>
<dbReference type="PANTHER" id="PTHR34848:SF1">
    <property type="entry name" value="BIFUNCTIONAL ADENOSYLCOBALAMIN BIOSYNTHESIS PROTEIN COBU"/>
    <property type="match status" value="1"/>
</dbReference>
<dbReference type="SUPFAM" id="SSF52540">
    <property type="entry name" value="P-loop containing nucleoside triphosphate hydrolases"/>
    <property type="match status" value="1"/>
</dbReference>
<dbReference type="InterPro" id="IPR003203">
    <property type="entry name" value="CobU/CobP"/>
</dbReference>
<dbReference type="GO" id="GO:0043752">
    <property type="term" value="F:adenosylcobinamide kinase activity"/>
    <property type="evidence" value="ECO:0007669"/>
    <property type="project" value="UniProtKB-EC"/>
</dbReference>
<dbReference type="AlphaFoldDB" id="A0A8J3AXI4"/>
<protein>
    <recommendedName>
        <fullName evidence="14">Bifunctional adenosylcobalamin biosynthesis protein</fullName>
        <ecNumber evidence="14">2.7.1.156</ecNumber>
        <ecNumber evidence="14">2.7.7.62</ecNumber>
    </recommendedName>
</protein>
<keyword evidence="10 14" id="KW-0547">Nucleotide-binding</keyword>
<comment type="catalytic activity">
    <reaction evidence="3">
        <text>adenosylcob(III)inamide + GTP = adenosylcob(III)inamide phosphate + GDP + H(+)</text>
        <dbReference type="Rhea" id="RHEA:15765"/>
        <dbReference type="ChEBI" id="CHEBI:2480"/>
        <dbReference type="ChEBI" id="CHEBI:15378"/>
        <dbReference type="ChEBI" id="CHEBI:37565"/>
        <dbReference type="ChEBI" id="CHEBI:58189"/>
        <dbReference type="ChEBI" id="CHEBI:58502"/>
        <dbReference type="EC" id="2.7.1.156"/>
    </reaction>
</comment>
<evidence type="ECO:0000256" key="2">
    <source>
        <dbReference type="ARBA" id="ARBA00000711"/>
    </source>
</evidence>
<feature type="binding site" evidence="16">
    <location>
        <position position="60"/>
    </location>
    <ligand>
        <name>GTP</name>
        <dbReference type="ChEBI" id="CHEBI:37565"/>
    </ligand>
</feature>
<dbReference type="UniPathway" id="UPA00148">
    <property type="reaction ID" value="UER00236"/>
</dbReference>
<dbReference type="Gene3D" id="3.40.50.300">
    <property type="entry name" value="P-loop containing nucleotide triphosphate hydrolases"/>
    <property type="match status" value="1"/>
</dbReference>
<evidence type="ECO:0000256" key="11">
    <source>
        <dbReference type="ARBA" id="ARBA00022777"/>
    </source>
</evidence>
<comment type="function">
    <text evidence="4 14">Catalyzes ATP-dependent phosphorylation of adenosylcobinamide and addition of GMP to adenosylcobinamide phosphate.</text>
</comment>
<dbReference type="EMBL" id="BMDI01000001">
    <property type="protein sequence ID" value="GGI18078.1"/>
    <property type="molecule type" value="Genomic_DNA"/>
</dbReference>
<evidence type="ECO:0000256" key="9">
    <source>
        <dbReference type="ARBA" id="ARBA00022679"/>
    </source>
</evidence>
<dbReference type="GO" id="GO:0008820">
    <property type="term" value="F:cobinamide phosphate guanylyltransferase activity"/>
    <property type="evidence" value="ECO:0007669"/>
    <property type="project" value="UniProtKB-UniRule"/>
</dbReference>
<evidence type="ECO:0000256" key="12">
    <source>
        <dbReference type="ARBA" id="ARBA00022840"/>
    </source>
</evidence>
<name>A0A8J3AXI4_9BURK</name>
<feature type="binding site" evidence="16">
    <location>
        <begin position="7"/>
        <end position="14"/>
    </location>
    <ligand>
        <name>GTP</name>
        <dbReference type="ChEBI" id="CHEBI:37565"/>
    </ligand>
</feature>
<evidence type="ECO:0000256" key="7">
    <source>
        <dbReference type="ARBA" id="ARBA00007490"/>
    </source>
</evidence>
<keyword evidence="13 14" id="KW-0342">GTP-binding</keyword>
<keyword evidence="12 14" id="KW-0067">ATP-binding</keyword>
<comment type="pathway">
    <text evidence="6 14">Cofactor biosynthesis; adenosylcobalamin biosynthesis; adenosylcobalamin from cob(II)yrinate a,c-diamide: step 5/7.</text>
</comment>
<comment type="caution">
    <text evidence="17">The sequence shown here is derived from an EMBL/GenBank/DDBJ whole genome shotgun (WGS) entry which is preliminary data.</text>
</comment>
<dbReference type="GO" id="GO:0005525">
    <property type="term" value="F:GTP binding"/>
    <property type="evidence" value="ECO:0007669"/>
    <property type="project" value="UniProtKB-UniRule"/>
</dbReference>
<evidence type="ECO:0000313" key="18">
    <source>
        <dbReference type="Proteomes" id="UP000642180"/>
    </source>
</evidence>
<evidence type="ECO:0000256" key="3">
    <source>
        <dbReference type="ARBA" id="ARBA00001522"/>
    </source>
</evidence>
<dbReference type="EC" id="2.7.1.156" evidence="14"/>
<evidence type="ECO:0000256" key="8">
    <source>
        <dbReference type="ARBA" id="ARBA00022573"/>
    </source>
</evidence>
<comment type="similarity">
    <text evidence="7 14">Belongs to the CobU/CobP family.</text>
</comment>
<feature type="binding site" evidence="16">
    <location>
        <position position="82"/>
    </location>
    <ligand>
        <name>GTP</name>
        <dbReference type="ChEBI" id="CHEBI:37565"/>
    </ligand>
</feature>
<organism evidence="17 18">
    <name type="scientific">Oxalicibacterium faecigallinarum</name>
    <dbReference type="NCBI Taxonomy" id="573741"/>
    <lineage>
        <taxon>Bacteria</taxon>
        <taxon>Pseudomonadati</taxon>
        <taxon>Pseudomonadota</taxon>
        <taxon>Betaproteobacteria</taxon>
        <taxon>Burkholderiales</taxon>
        <taxon>Oxalobacteraceae</taxon>
        <taxon>Oxalicibacterium</taxon>
    </lineage>
</organism>
<evidence type="ECO:0000256" key="5">
    <source>
        <dbReference type="ARBA" id="ARBA00004692"/>
    </source>
</evidence>
<dbReference type="EC" id="2.7.7.62" evidence="14"/>
<comment type="catalytic activity">
    <reaction evidence="2 14">
        <text>adenosylcob(III)inamide phosphate + GTP + H(+) = adenosylcob(III)inamide-GDP + diphosphate</text>
        <dbReference type="Rhea" id="RHEA:22712"/>
        <dbReference type="ChEBI" id="CHEBI:15378"/>
        <dbReference type="ChEBI" id="CHEBI:33019"/>
        <dbReference type="ChEBI" id="CHEBI:37565"/>
        <dbReference type="ChEBI" id="CHEBI:58502"/>
        <dbReference type="ChEBI" id="CHEBI:60487"/>
        <dbReference type="EC" id="2.7.7.62"/>
    </reaction>
</comment>
<dbReference type="GO" id="GO:0005524">
    <property type="term" value="F:ATP binding"/>
    <property type="evidence" value="ECO:0007669"/>
    <property type="project" value="UniProtKB-UniRule"/>
</dbReference>
<feature type="binding site" evidence="16">
    <location>
        <begin position="49"/>
        <end position="52"/>
    </location>
    <ligand>
        <name>GTP</name>
        <dbReference type="ChEBI" id="CHEBI:37565"/>
    </ligand>
</feature>
<evidence type="ECO:0000256" key="15">
    <source>
        <dbReference type="PIRSR" id="PIRSR006135-1"/>
    </source>
</evidence>
<dbReference type="InterPro" id="IPR027417">
    <property type="entry name" value="P-loop_NTPase"/>
</dbReference>
<evidence type="ECO:0000256" key="6">
    <source>
        <dbReference type="ARBA" id="ARBA00005159"/>
    </source>
</evidence>
<evidence type="ECO:0000256" key="1">
    <source>
        <dbReference type="ARBA" id="ARBA00000312"/>
    </source>
</evidence>
<proteinExistence type="inferred from homology"/>
<sequence length="182" mass="19545">MRTMVIGGTRSGKSTYAESLAKASGKQLIYVATSEAGDDEMMHRIVHHRARRDAAWVTLEEPIALAAIIEQHSTPDSVLLIDCLTVWLSNLLFSEAMAFPEIGIIEPPAIFHTQSNAFFQALASARGDIVLVTNEVGQGVVPTGAISRWFVDESGRMNQAVAALCDRVVLVTAGLPLTLKGG</sequence>
<evidence type="ECO:0000256" key="13">
    <source>
        <dbReference type="ARBA" id="ARBA00023134"/>
    </source>
</evidence>
<feature type="binding site" evidence="16">
    <location>
        <begin position="32"/>
        <end position="34"/>
    </location>
    <ligand>
        <name>GTP</name>
        <dbReference type="ChEBI" id="CHEBI:37565"/>
    </ligand>
</feature>
<dbReference type="CDD" id="cd00544">
    <property type="entry name" value="CobU"/>
    <property type="match status" value="1"/>
</dbReference>
<feature type="active site" description="GMP-histidine intermediate" evidence="15">
    <location>
        <position position="48"/>
    </location>
</feature>
<comment type="pathway">
    <text evidence="5 14">Cofactor biosynthesis; adenosylcobalamin biosynthesis; adenosylcobalamin from cob(II)yrinate a,c-diamide: step 6/7.</text>
</comment>
<dbReference type="PIRSF" id="PIRSF006135">
    <property type="entry name" value="CobU"/>
    <property type="match status" value="1"/>
</dbReference>
<keyword evidence="18" id="KW-1185">Reference proteome</keyword>
<dbReference type="Proteomes" id="UP000642180">
    <property type="component" value="Unassembled WGS sequence"/>
</dbReference>